<keyword evidence="3" id="KW-0949">S-adenosyl-L-methionine</keyword>
<evidence type="ECO:0000313" key="4">
    <source>
        <dbReference type="EMBL" id="PSF39552.1"/>
    </source>
</evidence>
<dbReference type="InterPro" id="IPR050362">
    <property type="entry name" value="Cation-dep_OMT"/>
</dbReference>
<dbReference type="PANTHER" id="PTHR10509:SF14">
    <property type="entry name" value="CAFFEOYL-COA O-METHYLTRANSFERASE 3-RELATED"/>
    <property type="match status" value="1"/>
</dbReference>
<evidence type="ECO:0000256" key="1">
    <source>
        <dbReference type="ARBA" id="ARBA00022603"/>
    </source>
</evidence>
<keyword evidence="1" id="KW-0489">Methyltransferase</keyword>
<dbReference type="Pfam" id="PF01596">
    <property type="entry name" value="Methyltransf_3"/>
    <property type="match status" value="1"/>
</dbReference>
<dbReference type="Proteomes" id="UP000239001">
    <property type="component" value="Unassembled WGS sequence"/>
</dbReference>
<evidence type="ECO:0000256" key="3">
    <source>
        <dbReference type="ARBA" id="ARBA00022691"/>
    </source>
</evidence>
<name>A0A2T1M410_9CHRO</name>
<dbReference type="EMBL" id="PXOH01000001">
    <property type="protein sequence ID" value="PSF39552.1"/>
    <property type="molecule type" value="Genomic_DNA"/>
</dbReference>
<reference evidence="4 5" key="2">
    <citation type="submission" date="2018-03" db="EMBL/GenBank/DDBJ databases">
        <authorList>
            <person name="Keele B.F."/>
        </authorList>
    </citation>
    <scope>NUCLEOTIDE SEQUENCE [LARGE SCALE GENOMIC DNA]</scope>
    <source>
        <strain evidence="4 5">CCALA 016</strain>
    </source>
</reference>
<dbReference type="InterPro" id="IPR029063">
    <property type="entry name" value="SAM-dependent_MTases_sf"/>
</dbReference>
<accession>A0A2T1M410</accession>
<evidence type="ECO:0000313" key="5">
    <source>
        <dbReference type="Proteomes" id="UP000239001"/>
    </source>
</evidence>
<evidence type="ECO:0000256" key="2">
    <source>
        <dbReference type="ARBA" id="ARBA00022679"/>
    </source>
</evidence>
<dbReference type="GO" id="GO:0032259">
    <property type="term" value="P:methylation"/>
    <property type="evidence" value="ECO:0007669"/>
    <property type="project" value="UniProtKB-KW"/>
</dbReference>
<sequence>MSNKTLGLSREFYSYYQSITVKEPEILQKLREETAQHPRAIMQIAPEQGQFLAFLVQLIGARKTLEIGVFTGYSSLVTALALPPEGKIIACDVSEEYTEIARRYWQEAGVSKKIDLRIAPALETLDQLLAEGHANTFDFIFIDADKGNYDNYYEKSLKLVRGGGIIAIDNVFWGGKVADLEIQDNQTNKIREFNKKLYEDDRINLSVVPIADGLTLAMKKGIGFATLIQGTNFYMREIGWDIETARNYLIETYGKRSRQLLTDDELLEFHAHLQLRVYFPLGSVVYLYDEGATPYTVVGYSQDGENLILKNNQNEDLIVPKTSIVKEEFDR</sequence>
<keyword evidence="2" id="KW-0808">Transferase</keyword>
<protein>
    <recommendedName>
        <fullName evidence="6">SAM-dependent methyltransferase</fullName>
    </recommendedName>
</protein>
<gene>
    <name evidence="4" type="ORF">C7H19_01820</name>
</gene>
<dbReference type="InterPro" id="IPR002935">
    <property type="entry name" value="SAM_O-MeTrfase"/>
</dbReference>
<dbReference type="OrthoDB" id="9799672at2"/>
<keyword evidence="5" id="KW-1185">Reference proteome</keyword>
<dbReference type="GO" id="GO:0008171">
    <property type="term" value="F:O-methyltransferase activity"/>
    <property type="evidence" value="ECO:0007669"/>
    <property type="project" value="InterPro"/>
</dbReference>
<proteinExistence type="predicted"/>
<dbReference type="GO" id="GO:0008757">
    <property type="term" value="F:S-adenosylmethionine-dependent methyltransferase activity"/>
    <property type="evidence" value="ECO:0007669"/>
    <property type="project" value="TreeGrafter"/>
</dbReference>
<dbReference type="CDD" id="cd02440">
    <property type="entry name" value="AdoMet_MTases"/>
    <property type="match status" value="1"/>
</dbReference>
<reference evidence="4 5" key="1">
    <citation type="submission" date="2018-03" db="EMBL/GenBank/DDBJ databases">
        <title>The ancient ancestry and fast evolution of plastids.</title>
        <authorList>
            <person name="Moore K.R."/>
            <person name="Magnabosco C."/>
            <person name="Momper L."/>
            <person name="Gold D.A."/>
            <person name="Bosak T."/>
            <person name="Fournier G.P."/>
        </authorList>
    </citation>
    <scope>NUCLEOTIDE SEQUENCE [LARGE SCALE GENOMIC DNA]</scope>
    <source>
        <strain evidence="4 5">CCALA 016</strain>
    </source>
</reference>
<comment type="caution">
    <text evidence="4">The sequence shown here is derived from an EMBL/GenBank/DDBJ whole genome shotgun (WGS) entry which is preliminary data.</text>
</comment>
<dbReference type="Gene3D" id="3.40.50.150">
    <property type="entry name" value="Vaccinia Virus protein VP39"/>
    <property type="match status" value="1"/>
</dbReference>
<organism evidence="4 5">
    <name type="scientific">Aphanothece hegewaldii CCALA 016</name>
    <dbReference type="NCBI Taxonomy" id="2107694"/>
    <lineage>
        <taxon>Bacteria</taxon>
        <taxon>Bacillati</taxon>
        <taxon>Cyanobacteriota</taxon>
        <taxon>Cyanophyceae</taxon>
        <taxon>Oscillatoriophycideae</taxon>
        <taxon>Chroococcales</taxon>
        <taxon>Aphanothecaceae</taxon>
        <taxon>Aphanothece</taxon>
    </lineage>
</organism>
<evidence type="ECO:0008006" key="6">
    <source>
        <dbReference type="Google" id="ProtNLM"/>
    </source>
</evidence>
<dbReference type="PROSITE" id="PS51682">
    <property type="entry name" value="SAM_OMT_I"/>
    <property type="match status" value="1"/>
</dbReference>
<dbReference type="AlphaFoldDB" id="A0A2T1M410"/>
<dbReference type="SUPFAM" id="SSF53335">
    <property type="entry name" value="S-adenosyl-L-methionine-dependent methyltransferases"/>
    <property type="match status" value="1"/>
</dbReference>
<dbReference type="PANTHER" id="PTHR10509">
    <property type="entry name" value="O-METHYLTRANSFERASE-RELATED"/>
    <property type="match status" value="1"/>
</dbReference>